<organism evidence="1 2">
    <name type="scientific">Streptomyces griseus subsp. griseus (strain JCM 4626 / CBS 651.72 / NBRC 13350 / KCC S-0626 / ISP 5235)</name>
    <dbReference type="NCBI Taxonomy" id="455632"/>
    <lineage>
        <taxon>Bacteria</taxon>
        <taxon>Bacillati</taxon>
        <taxon>Actinomycetota</taxon>
        <taxon>Actinomycetes</taxon>
        <taxon>Kitasatosporales</taxon>
        <taxon>Streptomycetaceae</taxon>
        <taxon>Streptomyces</taxon>
    </lineage>
</organism>
<evidence type="ECO:0000313" key="2">
    <source>
        <dbReference type="Proteomes" id="UP000001685"/>
    </source>
</evidence>
<gene>
    <name evidence="1" type="ordered locus">SGR_173</name>
</gene>
<proteinExistence type="predicted"/>
<dbReference type="Proteomes" id="UP000001685">
    <property type="component" value="Chromosome"/>
</dbReference>
<sequence>MDRKITGHSVLGASQRCYGMHGHFGAYRWDISTQAVVATKFRAMPVGMMRKSACLVTTRAAVHGRTPTQRRTPFDDVSPDRSPLLNIFL</sequence>
<dbReference type="HOGENOM" id="CLU_2453320_0_0_11"/>
<reference evidence="2" key="1">
    <citation type="journal article" date="2008" name="J. Bacteriol.">
        <title>Genome sequence of the streptomycin-producing microorganism Streptomyces griseus IFO 13350.</title>
        <authorList>
            <person name="Ohnishi Y."/>
            <person name="Ishikawa J."/>
            <person name="Hara H."/>
            <person name="Suzuki H."/>
            <person name="Ikenoya M."/>
            <person name="Ikeda H."/>
            <person name="Yamashita A."/>
            <person name="Hattori M."/>
            <person name="Horinouchi S."/>
        </authorList>
    </citation>
    <scope>NUCLEOTIDE SEQUENCE [LARGE SCALE GENOMIC DNA]</scope>
    <source>
        <strain evidence="2">JCM 4626 / NBRC 13350</strain>
    </source>
</reference>
<name>B1VNH9_STRGG</name>
<dbReference type="AlphaFoldDB" id="B1VNH9"/>
<protein>
    <submittedName>
        <fullName evidence="1">Uncharacterized protein</fullName>
    </submittedName>
</protein>
<evidence type="ECO:0000313" key="1">
    <source>
        <dbReference type="EMBL" id="BAG17002.1"/>
    </source>
</evidence>
<dbReference type="KEGG" id="sgr:SGR_173"/>
<accession>B1VNH9</accession>
<dbReference type="EMBL" id="AP009493">
    <property type="protein sequence ID" value="BAG17002.1"/>
    <property type="molecule type" value="Genomic_DNA"/>
</dbReference>